<name>A0A1I1RS02_9LACO</name>
<organism evidence="1 2">
    <name type="scientific">Lactobacillus bombicola</name>
    <dbReference type="NCBI Taxonomy" id="1505723"/>
    <lineage>
        <taxon>Bacteria</taxon>
        <taxon>Bacillati</taxon>
        <taxon>Bacillota</taxon>
        <taxon>Bacilli</taxon>
        <taxon>Lactobacillales</taxon>
        <taxon>Lactobacillaceae</taxon>
        <taxon>Lactobacillus</taxon>
    </lineage>
</organism>
<evidence type="ECO:0000313" key="1">
    <source>
        <dbReference type="EMBL" id="SFD35018.1"/>
    </source>
</evidence>
<dbReference type="STRING" id="1505723.SAMN04487792_0407"/>
<sequence length="73" mass="8526">MKNIDMNKLDDKFIQVARESNNLYKGLCILFDKIREIESPEDLTLDQLNQISSLTEIIKSYAKSHNDFIDNAY</sequence>
<proteinExistence type="predicted"/>
<dbReference type="EMBL" id="FOMN01000002">
    <property type="protein sequence ID" value="SFD35018.1"/>
    <property type="molecule type" value="Genomic_DNA"/>
</dbReference>
<evidence type="ECO:0000313" key="2">
    <source>
        <dbReference type="Proteomes" id="UP000199599"/>
    </source>
</evidence>
<dbReference type="Proteomes" id="UP000199599">
    <property type="component" value="Unassembled WGS sequence"/>
</dbReference>
<gene>
    <name evidence="1" type="ORF">SAMN04487792_0407</name>
</gene>
<dbReference type="RefSeq" id="WP_090092337.1">
    <property type="nucleotide sequence ID" value="NZ_CBCRVU010000002.1"/>
</dbReference>
<accession>A0A1I1RS02</accession>
<protein>
    <submittedName>
        <fullName evidence="1">Uncharacterized protein</fullName>
    </submittedName>
</protein>
<reference evidence="2" key="1">
    <citation type="submission" date="2016-10" db="EMBL/GenBank/DDBJ databases">
        <authorList>
            <person name="Varghese N."/>
            <person name="Submissions S."/>
        </authorList>
    </citation>
    <scope>NUCLEOTIDE SEQUENCE [LARGE SCALE GENOMIC DNA]</scope>
    <source>
        <strain evidence="2">R-53102</strain>
    </source>
</reference>
<dbReference type="AlphaFoldDB" id="A0A1I1RS02"/>